<dbReference type="STRING" id="543379.A0A232EJC7"/>
<dbReference type="Proteomes" id="UP000215335">
    <property type="component" value="Unassembled WGS sequence"/>
</dbReference>
<keyword evidence="2" id="KW-1185">Reference proteome</keyword>
<reference evidence="1 2" key="1">
    <citation type="journal article" date="2017" name="Curr. Biol.">
        <title>The Evolution of Venom by Co-option of Single-Copy Genes.</title>
        <authorList>
            <person name="Martinson E.O."/>
            <person name="Mrinalini"/>
            <person name="Kelkar Y.D."/>
            <person name="Chang C.H."/>
            <person name="Werren J.H."/>
        </authorList>
    </citation>
    <scope>NUCLEOTIDE SEQUENCE [LARGE SCALE GENOMIC DNA]</scope>
    <source>
        <strain evidence="1 2">Alberta</strain>
        <tissue evidence="1">Whole body</tissue>
    </source>
</reference>
<organism evidence="1 2">
    <name type="scientific">Trichomalopsis sarcophagae</name>
    <dbReference type="NCBI Taxonomy" id="543379"/>
    <lineage>
        <taxon>Eukaryota</taxon>
        <taxon>Metazoa</taxon>
        <taxon>Ecdysozoa</taxon>
        <taxon>Arthropoda</taxon>
        <taxon>Hexapoda</taxon>
        <taxon>Insecta</taxon>
        <taxon>Pterygota</taxon>
        <taxon>Neoptera</taxon>
        <taxon>Endopterygota</taxon>
        <taxon>Hymenoptera</taxon>
        <taxon>Apocrita</taxon>
        <taxon>Proctotrupomorpha</taxon>
        <taxon>Chalcidoidea</taxon>
        <taxon>Pteromalidae</taxon>
        <taxon>Pteromalinae</taxon>
        <taxon>Trichomalopsis</taxon>
    </lineage>
</organism>
<evidence type="ECO:0000313" key="1">
    <source>
        <dbReference type="EMBL" id="OXU18454.1"/>
    </source>
</evidence>
<proteinExistence type="predicted"/>
<dbReference type="AlphaFoldDB" id="A0A232EJC7"/>
<sequence length="265" mass="30390">MSFMIGHGLSDSILKKKCPSIAKTKAHYYCPDCVTLIQFGAAQHTQQLTNLLSRPIFNDLRRNPDNEQNLSDVTSDSVYKTLREKRMISNLDISIQWNADGLQTLKSSKVSVSNTKELKDLHENGFQCFPPNSKDTVTIKIHTILAPVDSVERCALQNTHQYNGRNGCSFCLNPGEHYTRDAIRAEKEETVINEVKGVSTVILLPFFHVIKSFPPEYMHSVLHGVIRKITTNHSTLEQKYKLLMLDYLKYYHHPKYYGCHNQYQI</sequence>
<gene>
    <name evidence="1" type="ORF">TSAR_006705</name>
</gene>
<evidence type="ECO:0000313" key="2">
    <source>
        <dbReference type="Proteomes" id="UP000215335"/>
    </source>
</evidence>
<name>A0A232EJC7_9HYME</name>
<protein>
    <submittedName>
        <fullName evidence="1">Uncharacterized protein</fullName>
    </submittedName>
</protein>
<accession>A0A232EJC7</accession>
<dbReference type="EMBL" id="NNAY01004042">
    <property type="protein sequence ID" value="OXU18454.1"/>
    <property type="molecule type" value="Genomic_DNA"/>
</dbReference>
<comment type="caution">
    <text evidence="1">The sequence shown here is derived from an EMBL/GenBank/DDBJ whole genome shotgun (WGS) entry which is preliminary data.</text>
</comment>